<gene>
    <name evidence="10" type="ORF">GCM10007425_05890</name>
</gene>
<dbReference type="InterPro" id="IPR050445">
    <property type="entry name" value="Bact_polysacc_biosynth/exp"/>
</dbReference>
<reference evidence="10" key="2">
    <citation type="submission" date="2020-09" db="EMBL/GenBank/DDBJ databases">
        <authorList>
            <person name="Sun Q."/>
            <person name="Zhou Y."/>
        </authorList>
    </citation>
    <scope>NUCLEOTIDE SEQUENCE</scope>
    <source>
        <strain evidence="10">CGMCC 1.15760</strain>
    </source>
</reference>
<dbReference type="PANTHER" id="PTHR32309:SF13">
    <property type="entry name" value="FERRIC ENTEROBACTIN TRANSPORT PROTEIN FEPE"/>
    <property type="match status" value="1"/>
</dbReference>
<keyword evidence="5 10" id="KW-0418">Kinase</keyword>
<feature type="domain" description="AAA" evidence="9">
    <location>
        <begin position="53"/>
        <end position="182"/>
    </location>
</feature>
<reference evidence="10" key="1">
    <citation type="journal article" date="2014" name="Int. J. Syst. Evol. Microbiol.">
        <title>Complete genome sequence of Corynebacterium casei LMG S-19264T (=DSM 44701T), isolated from a smear-ripened cheese.</title>
        <authorList>
            <consortium name="US DOE Joint Genome Institute (JGI-PGF)"/>
            <person name="Walter F."/>
            <person name="Albersmeier A."/>
            <person name="Kalinowski J."/>
            <person name="Ruckert C."/>
        </authorList>
    </citation>
    <scope>NUCLEOTIDE SEQUENCE</scope>
    <source>
        <strain evidence="10">CGMCC 1.15760</strain>
    </source>
</reference>
<dbReference type="InterPro" id="IPR027417">
    <property type="entry name" value="P-loop_NTPase"/>
</dbReference>
<comment type="catalytic activity">
    <reaction evidence="8">
        <text>L-tyrosyl-[protein] + ATP = O-phospho-L-tyrosyl-[protein] + ADP + H(+)</text>
        <dbReference type="Rhea" id="RHEA:10596"/>
        <dbReference type="Rhea" id="RHEA-COMP:10136"/>
        <dbReference type="Rhea" id="RHEA-COMP:20101"/>
        <dbReference type="ChEBI" id="CHEBI:15378"/>
        <dbReference type="ChEBI" id="CHEBI:30616"/>
        <dbReference type="ChEBI" id="CHEBI:46858"/>
        <dbReference type="ChEBI" id="CHEBI:61978"/>
        <dbReference type="ChEBI" id="CHEBI:456216"/>
        <dbReference type="EC" id="2.7.10.2"/>
    </reaction>
</comment>
<dbReference type="Pfam" id="PF13614">
    <property type="entry name" value="AAA_31"/>
    <property type="match status" value="1"/>
</dbReference>
<evidence type="ECO:0000256" key="1">
    <source>
        <dbReference type="ARBA" id="ARBA00007316"/>
    </source>
</evidence>
<evidence type="ECO:0000256" key="7">
    <source>
        <dbReference type="ARBA" id="ARBA00023137"/>
    </source>
</evidence>
<dbReference type="EMBL" id="BMJT01000002">
    <property type="protein sequence ID" value="GGG14435.1"/>
    <property type="molecule type" value="Genomic_DNA"/>
</dbReference>
<dbReference type="GO" id="GO:0005524">
    <property type="term" value="F:ATP binding"/>
    <property type="evidence" value="ECO:0007669"/>
    <property type="project" value="UniProtKB-KW"/>
</dbReference>
<dbReference type="InterPro" id="IPR025669">
    <property type="entry name" value="AAA_dom"/>
</dbReference>
<dbReference type="Gene3D" id="3.40.50.300">
    <property type="entry name" value="P-loop containing nucleotide triphosphate hydrolases"/>
    <property type="match status" value="1"/>
</dbReference>
<evidence type="ECO:0000256" key="5">
    <source>
        <dbReference type="ARBA" id="ARBA00022777"/>
    </source>
</evidence>
<dbReference type="GO" id="GO:0042802">
    <property type="term" value="F:identical protein binding"/>
    <property type="evidence" value="ECO:0007669"/>
    <property type="project" value="UniProtKB-ARBA"/>
</dbReference>
<dbReference type="CDD" id="cd05387">
    <property type="entry name" value="BY-kinase"/>
    <property type="match status" value="1"/>
</dbReference>
<keyword evidence="3" id="KW-0808">Transferase</keyword>
<dbReference type="PANTHER" id="PTHR32309">
    <property type="entry name" value="TYROSINE-PROTEIN KINASE"/>
    <property type="match status" value="1"/>
</dbReference>
<comment type="caution">
    <text evidence="10">The sequence shown here is derived from an EMBL/GenBank/DDBJ whole genome shotgun (WGS) entry which is preliminary data.</text>
</comment>
<name>A0A917FYR1_9BACI</name>
<evidence type="ECO:0000256" key="4">
    <source>
        <dbReference type="ARBA" id="ARBA00022741"/>
    </source>
</evidence>
<accession>A0A917FYR1</accession>
<evidence type="ECO:0000256" key="2">
    <source>
        <dbReference type="ARBA" id="ARBA00011903"/>
    </source>
</evidence>
<dbReference type="RefSeq" id="WP_188613528.1">
    <property type="nucleotide sequence ID" value="NZ_BMJT01000002.1"/>
</dbReference>
<sequence>MTIAQTVGRQLIVKGQSRSIISEQYRTLRTNIKFSNTTKLQTLVVTSAVQAEGKSTTAANLAYLFAEEGQNVLFIDADMRKPTVHFTFHLSNITGLSFVLSGQATLQDCIQQIEDTSLHVLTSGPIPPNPSEMLGSQAFHALLRTAEQHYDWIIIDTSPVLAVTDAQVLANRVDGTILVIDPTKSDKKMAKKAVSLLKKVDAHLLGVVLNNVEQNKDIYYYSEYVQSE</sequence>
<comment type="similarity">
    <text evidence="1">Belongs to the CpsD/CapB family.</text>
</comment>
<evidence type="ECO:0000256" key="8">
    <source>
        <dbReference type="ARBA" id="ARBA00051245"/>
    </source>
</evidence>
<evidence type="ECO:0000256" key="6">
    <source>
        <dbReference type="ARBA" id="ARBA00022840"/>
    </source>
</evidence>
<keyword evidence="11" id="KW-1185">Reference proteome</keyword>
<keyword evidence="6" id="KW-0067">ATP-binding</keyword>
<dbReference type="AlphaFoldDB" id="A0A917FYR1"/>
<protein>
    <recommendedName>
        <fullName evidence="2">non-specific protein-tyrosine kinase</fullName>
        <ecNumber evidence="2">2.7.10.2</ecNumber>
    </recommendedName>
</protein>
<dbReference type="Proteomes" id="UP000616608">
    <property type="component" value="Unassembled WGS sequence"/>
</dbReference>
<dbReference type="InterPro" id="IPR005702">
    <property type="entry name" value="Wzc-like_C"/>
</dbReference>
<dbReference type="FunFam" id="3.40.50.300:FF:000527">
    <property type="entry name" value="Tyrosine-protein kinase etk"/>
    <property type="match status" value="1"/>
</dbReference>
<dbReference type="GO" id="GO:0005886">
    <property type="term" value="C:plasma membrane"/>
    <property type="evidence" value="ECO:0007669"/>
    <property type="project" value="TreeGrafter"/>
</dbReference>
<dbReference type="SUPFAM" id="SSF52540">
    <property type="entry name" value="P-loop containing nucleoside triphosphate hydrolases"/>
    <property type="match status" value="1"/>
</dbReference>
<proteinExistence type="inferred from homology"/>
<dbReference type="NCBIfam" id="TIGR01007">
    <property type="entry name" value="eps_fam"/>
    <property type="match status" value="1"/>
</dbReference>
<dbReference type="EC" id="2.7.10.2" evidence="2"/>
<dbReference type="GO" id="GO:0004715">
    <property type="term" value="F:non-membrane spanning protein tyrosine kinase activity"/>
    <property type="evidence" value="ECO:0007669"/>
    <property type="project" value="UniProtKB-EC"/>
</dbReference>
<evidence type="ECO:0000313" key="11">
    <source>
        <dbReference type="Proteomes" id="UP000616608"/>
    </source>
</evidence>
<keyword evidence="4" id="KW-0547">Nucleotide-binding</keyword>
<evidence type="ECO:0000256" key="3">
    <source>
        <dbReference type="ARBA" id="ARBA00022679"/>
    </source>
</evidence>
<organism evidence="10 11">
    <name type="scientific">Lysinibacillus alkalisoli</name>
    <dbReference type="NCBI Taxonomy" id="1911548"/>
    <lineage>
        <taxon>Bacteria</taxon>
        <taxon>Bacillati</taxon>
        <taxon>Bacillota</taxon>
        <taxon>Bacilli</taxon>
        <taxon>Bacillales</taxon>
        <taxon>Bacillaceae</taxon>
        <taxon>Lysinibacillus</taxon>
    </lineage>
</organism>
<keyword evidence="7 10" id="KW-0829">Tyrosine-protein kinase</keyword>
<evidence type="ECO:0000313" key="10">
    <source>
        <dbReference type="EMBL" id="GGG14435.1"/>
    </source>
</evidence>
<evidence type="ECO:0000259" key="9">
    <source>
        <dbReference type="Pfam" id="PF13614"/>
    </source>
</evidence>